<evidence type="ECO:0000313" key="3">
    <source>
        <dbReference type="Proteomes" id="UP001235849"/>
    </source>
</evidence>
<evidence type="ECO:0000313" key="2">
    <source>
        <dbReference type="EMBL" id="MDJ1173565.1"/>
    </source>
</evidence>
<sequence length="122" mass="14196">MAFTNPSQISKERVAKFQYLLQQQPSMFTNCNQETWAELDEKLDPLADEDYEDIEEVIIDWLDDHDYESVKTALQNVRCDPLKPNETPPRRSEPDQPITNDSLRSAIKDRQNRDNPPSQSSN</sequence>
<keyword evidence="3" id="KW-1185">Reference proteome</keyword>
<comment type="caution">
    <text evidence="2">The sequence shown here is derived from an EMBL/GenBank/DDBJ whole genome shotgun (WGS) entry which is preliminary data.</text>
</comment>
<dbReference type="EMBL" id="JAQOSO010000023">
    <property type="protein sequence ID" value="MDJ1173565.1"/>
    <property type="molecule type" value="Genomic_DNA"/>
</dbReference>
<accession>A0ABT7B316</accession>
<evidence type="ECO:0000256" key="1">
    <source>
        <dbReference type="SAM" id="MobiDB-lite"/>
    </source>
</evidence>
<feature type="compositionally biased region" description="Basic and acidic residues" evidence="1">
    <location>
        <begin position="80"/>
        <end position="94"/>
    </location>
</feature>
<name>A0ABT7B316_9CYAN</name>
<dbReference type="Proteomes" id="UP001235849">
    <property type="component" value="Unassembled WGS sequence"/>
</dbReference>
<proteinExistence type="predicted"/>
<gene>
    <name evidence="2" type="ORF">PMG25_05605</name>
</gene>
<feature type="region of interest" description="Disordered" evidence="1">
    <location>
        <begin position="78"/>
        <end position="122"/>
    </location>
</feature>
<reference evidence="2 3" key="1">
    <citation type="submission" date="2023-01" db="EMBL/GenBank/DDBJ databases">
        <title>Novel diversity within Roseofilum (Cyanobacteria; Desertifilaceae) from marine benthic mats with descriptions of four novel species.</title>
        <authorList>
            <person name="Wang Y."/>
            <person name="Berthold D.E."/>
            <person name="Hu J."/>
            <person name="Lefler F.W."/>
            <person name="Laughinghouse H.D. IV."/>
        </authorList>
    </citation>
    <scope>NUCLEOTIDE SEQUENCE [LARGE SCALE GENOMIC DNA]</scope>
    <source>
        <strain evidence="2 3">BLCC-M114</strain>
    </source>
</reference>
<protein>
    <submittedName>
        <fullName evidence="2">Uncharacterized protein</fullName>
    </submittedName>
</protein>
<dbReference type="RefSeq" id="WP_283765917.1">
    <property type="nucleotide sequence ID" value="NZ_JAQOSO010000023.1"/>
</dbReference>
<organism evidence="2 3">
    <name type="scientific">Roseofilum capinflatum BLCC-M114</name>
    <dbReference type="NCBI Taxonomy" id="3022440"/>
    <lineage>
        <taxon>Bacteria</taxon>
        <taxon>Bacillati</taxon>
        <taxon>Cyanobacteriota</taxon>
        <taxon>Cyanophyceae</taxon>
        <taxon>Desertifilales</taxon>
        <taxon>Desertifilaceae</taxon>
        <taxon>Roseofilum</taxon>
        <taxon>Roseofilum capinflatum</taxon>
    </lineage>
</organism>